<dbReference type="Gene3D" id="1.10.287.4070">
    <property type="match status" value="1"/>
</dbReference>
<dbReference type="SUPFAM" id="SSF89124">
    <property type="entry name" value="Nop domain"/>
    <property type="match status" value="1"/>
</dbReference>
<dbReference type="PROSITE" id="PS51358">
    <property type="entry name" value="NOP"/>
    <property type="match status" value="1"/>
</dbReference>
<dbReference type="Pfam" id="PF01798">
    <property type="entry name" value="Nop"/>
    <property type="match status" value="1"/>
</dbReference>
<gene>
    <name evidence="2" type="ORF">S01H4_16305</name>
</gene>
<name>X0Z1I3_9ZZZZ</name>
<accession>X0Z1I3</accession>
<evidence type="ECO:0000259" key="1">
    <source>
        <dbReference type="PROSITE" id="PS51358"/>
    </source>
</evidence>
<dbReference type="InterPro" id="IPR036070">
    <property type="entry name" value="Nop_dom_sf"/>
</dbReference>
<dbReference type="GO" id="GO:0030515">
    <property type="term" value="F:snoRNA binding"/>
    <property type="evidence" value="ECO:0007669"/>
    <property type="project" value="InterPro"/>
</dbReference>
<feature type="non-terminal residue" evidence="2">
    <location>
        <position position="1"/>
    </location>
</feature>
<organism evidence="2">
    <name type="scientific">marine sediment metagenome</name>
    <dbReference type="NCBI Taxonomy" id="412755"/>
    <lineage>
        <taxon>unclassified sequences</taxon>
        <taxon>metagenomes</taxon>
        <taxon>ecological metagenomes</taxon>
    </lineage>
</organism>
<feature type="domain" description="Nop" evidence="1">
    <location>
        <begin position="102"/>
        <end position="217"/>
    </location>
</feature>
<protein>
    <recommendedName>
        <fullName evidence="1">Nop domain-containing protein</fullName>
    </recommendedName>
</protein>
<dbReference type="GO" id="GO:0031428">
    <property type="term" value="C:box C/D methylation guide snoRNP complex"/>
    <property type="evidence" value="ECO:0007669"/>
    <property type="project" value="InterPro"/>
</dbReference>
<dbReference type="AlphaFoldDB" id="X0Z1I3"/>
<comment type="caution">
    <text evidence="2">The sequence shown here is derived from an EMBL/GenBank/DDBJ whole genome shotgun (WGS) entry which is preliminary data.</text>
</comment>
<proteinExistence type="predicted"/>
<dbReference type="InterPro" id="IPR045056">
    <property type="entry name" value="Nop56/Nop58"/>
</dbReference>
<dbReference type="EMBL" id="BART01007144">
    <property type="protein sequence ID" value="GAG54368.1"/>
    <property type="molecule type" value="Genomic_DNA"/>
</dbReference>
<dbReference type="InterPro" id="IPR002687">
    <property type="entry name" value="Nop_dom"/>
</dbReference>
<dbReference type="PANTHER" id="PTHR10894:SF0">
    <property type="entry name" value="NUCLEOLAR PROTEIN 56"/>
    <property type="match status" value="1"/>
</dbReference>
<dbReference type="Gene3D" id="1.10.246.90">
    <property type="entry name" value="Nop domain"/>
    <property type="match status" value="1"/>
</dbReference>
<dbReference type="PANTHER" id="PTHR10894">
    <property type="entry name" value="NUCLEOLAR PROTEIN 5 NUCLEOLAR PROTEIN NOP5 NOP58"/>
    <property type="match status" value="1"/>
</dbReference>
<evidence type="ECO:0000313" key="2">
    <source>
        <dbReference type="EMBL" id="GAG54368.1"/>
    </source>
</evidence>
<sequence>TRIREWYGLHFPELTDKIIEDHVLFSKLISIIGNRENFTKENLQEKFSFKDYTLNEIITQSQNSMGAEIDLDNIQKYADLILSIELYRTRLENDLDELMNGATPNLTTLVGALIGAKLVASAGSFKKLAMLPASTIQLLGAERALFRSLKSSAKSPKHGIIFQWHGIRSAKPWHRGKISRLLSGKISLAAKLDYFSDKLLGDQLLNEVNQKIEEIKRKFPNPPKKSQKKSQNLSKKKRNLFLPLLEKAGILQRNFWKKNYIIKK</sequence>
<reference evidence="2" key="1">
    <citation type="journal article" date="2014" name="Front. Microbiol.">
        <title>High frequency of phylogenetically diverse reductive dehalogenase-homologous genes in deep subseafloor sedimentary metagenomes.</title>
        <authorList>
            <person name="Kawai M."/>
            <person name="Futagami T."/>
            <person name="Toyoda A."/>
            <person name="Takaki Y."/>
            <person name="Nishi S."/>
            <person name="Hori S."/>
            <person name="Arai W."/>
            <person name="Tsubouchi T."/>
            <person name="Morono Y."/>
            <person name="Uchiyama I."/>
            <person name="Ito T."/>
            <person name="Fujiyama A."/>
            <person name="Inagaki F."/>
            <person name="Takami H."/>
        </authorList>
    </citation>
    <scope>NUCLEOTIDE SEQUENCE</scope>
    <source>
        <strain evidence="2">Expedition CK06-06</strain>
    </source>
</reference>
<dbReference type="GO" id="GO:0032040">
    <property type="term" value="C:small-subunit processome"/>
    <property type="evidence" value="ECO:0007669"/>
    <property type="project" value="InterPro"/>
</dbReference>
<dbReference type="InterPro" id="IPR042239">
    <property type="entry name" value="Nop_C"/>
</dbReference>